<dbReference type="InterPro" id="IPR041492">
    <property type="entry name" value="HAD_2"/>
</dbReference>
<dbReference type="InterPro" id="IPR037512">
    <property type="entry name" value="PGPase_prok"/>
</dbReference>
<name>A0A4Y8RC16_9HYPH</name>
<dbReference type="OrthoDB" id="9793014at2"/>
<proteinExistence type="inferred from homology"/>
<dbReference type="InterPro" id="IPR036412">
    <property type="entry name" value="HAD-like_sf"/>
</dbReference>
<comment type="function">
    <text evidence="10">Specifically catalyzes the dephosphorylation of 2-phosphoglycolate. Is involved in the dissimilation of the intracellular 2-phosphoglycolate formed during the DNA repair of 3'-phosphoglycolate ends, a major class of DNA lesions induced by oxidative stress.</text>
</comment>
<dbReference type="GO" id="GO:0046872">
    <property type="term" value="F:metal ion binding"/>
    <property type="evidence" value="ECO:0007669"/>
    <property type="project" value="UniProtKB-KW"/>
</dbReference>
<dbReference type="NCBIfam" id="TIGR01549">
    <property type="entry name" value="HAD-SF-IA-v1"/>
    <property type="match status" value="1"/>
</dbReference>
<evidence type="ECO:0000256" key="2">
    <source>
        <dbReference type="ARBA" id="ARBA00001946"/>
    </source>
</evidence>
<keyword evidence="6 10" id="KW-0479">Metal-binding</keyword>
<feature type="binding site" evidence="10">
    <location>
        <position position="8"/>
    </location>
    <ligand>
        <name>Mg(2+)</name>
        <dbReference type="ChEBI" id="CHEBI:18420"/>
    </ligand>
</feature>
<dbReference type="InterPro" id="IPR023198">
    <property type="entry name" value="PGP-like_dom2"/>
</dbReference>
<dbReference type="GO" id="GO:0005975">
    <property type="term" value="P:carbohydrate metabolic process"/>
    <property type="evidence" value="ECO:0007669"/>
    <property type="project" value="InterPro"/>
</dbReference>
<evidence type="ECO:0000256" key="7">
    <source>
        <dbReference type="ARBA" id="ARBA00022801"/>
    </source>
</evidence>
<evidence type="ECO:0000256" key="5">
    <source>
        <dbReference type="ARBA" id="ARBA00013078"/>
    </source>
</evidence>
<evidence type="ECO:0000256" key="1">
    <source>
        <dbReference type="ARBA" id="ARBA00000830"/>
    </source>
</evidence>
<dbReference type="GO" id="GO:0008967">
    <property type="term" value="F:phosphoglycolate phosphatase activity"/>
    <property type="evidence" value="ECO:0007669"/>
    <property type="project" value="UniProtKB-UniRule"/>
</dbReference>
<feature type="binding site" evidence="10">
    <location>
        <position position="10"/>
    </location>
    <ligand>
        <name>Mg(2+)</name>
        <dbReference type="ChEBI" id="CHEBI:18420"/>
    </ligand>
</feature>
<evidence type="ECO:0000256" key="3">
    <source>
        <dbReference type="ARBA" id="ARBA00004818"/>
    </source>
</evidence>
<dbReference type="InterPro" id="IPR050155">
    <property type="entry name" value="HAD-like_hydrolase_sf"/>
</dbReference>
<dbReference type="SFLD" id="SFLDG01129">
    <property type="entry name" value="C1.5:_HAD__Beta-PGM__Phosphata"/>
    <property type="match status" value="1"/>
</dbReference>
<dbReference type="GO" id="GO:0006281">
    <property type="term" value="P:DNA repair"/>
    <property type="evidence" value="ECO:0007669"/>
    <property type="project" value="TreeGrafter"/>
</dbReference>
<keyword evidence="8 10" id="KW-0460">Magnesium</keyword>
<dbReference type="AlphaFoldDB" id="A0A4Y8RC16"/>
<comment type="cofactor">
    <cofactor evidence="2 10">
        <name>Mg(2+)</name>
        <dbReference type="ChEBI" id="CHEBI:18420"/>
    </cofactor>
</comment>
<dbReference type="InterPro" id="IPR023214">
    <property type="entry name" value="HAD_sf"/>
</dbReference>
<feature type="binding site" evidence="10">
    <location>
        <position position="170"/>
    </location>
    <ligand>
        <name>Mg(2+)</name>
        <dbReference type="ChEBI" id="CHEBI:18420"/>
    </ligand>
</feature>
<dbReference type="Proteomes" id="UP000298179">
    <property type="component" value="Unassembled WGS sequence"/>
</dbReference>
<dbReference type="SUPFAM" id="SSF56784">
    <property type="entry name" value="HAD-like"/>
    <property type="match status" value="1"/>
</dbReference>
<dbReference type="SFLD" id="SFLDS00003">
    <property type="entry name" value="Haloacid_Dehalogenase"/>
    <property type="match status" value="1"/>
</dbReference>
<dbReference type="GO" id="GO:0005829">
    <property type="term" value="C:cytosol"/>
    <property type="evidence" value="ECO:0007669"/>
    <property type="project" value="TreeGrafter"/>
</dbReference>
<organism evidence="11 12">
    <name type="scientific">Jiella endophytica</name>
    <dbReference type="NCBI Taxonomy" id="2558362"/>
    <lineage>
        <taxon>Bacteria</taxon>
        <taxon>Pseudomonadati</taxon>
        <taxon>Pseudomonadota</taxon>
        <taxon>Alphaproteobacteria</taxon>
        <taxon>Hyphomicrobiales</taxon>
        <taxon>Aurantimonadaceae</taxon>
        <taxon>Jiella</taxon>
    </lineage>
</organism>
<dbReference type="PANTHER" id="PTHR43434:SF1">
    <property type="entry name" value="PHOSPHOGLYCOLATE PHOSPHATASE"/>
    <property type="match status" value="1"/>
</dbReference>
<feature type="active site" description="Nucleophile" evidence="10">
    <location>
        <position position="8"/>
    </location>
</feature>
<dbReference type="PRINTS" id="PR00413">
    <property type="entry name" value="HADHALOGNASE"/>
</dbReference>
<dbReference type="EC" id="3.1.3.18" evidence="5 10"/>
<dbReference type="RefSeq" id="WP_134763847.1">
    <property type="nucleotide sequence ID" value="NZ_SOZD01000008.1"/>
</dbReference>
<dbReference type="SFLD" id="SFLDG01135">
    <property type="entry name" value="C1.5.6:_HAD__Beta-PGM__Phospha"/>
    <property type="match status" value="1"/>
</dbReference>
<dbReference type="InterPro" id="IPR006439">
    <property type="entry name" value="HAD-SF_hydro_IA"/>
</dbReference>
<evidence type="ECO:0000256" key="9">
    <source>
        <dbReference type="ARBA" id="ARBA00023277"/>
    </source>
</evidence>
<gene>
    <name evidence="11" type="ORF">E3C22_20990</name>
</gene>
<keyword evidence="12" id="KW-1185">Reference proteome</keyword>
<dbReference type="Gene3D" id="3.40.50.1000">
    <property type="entry name" value="HAD superfamily/HAD-like"/>
    <property type="match status" value="1"/>
</dbReference>
<evidence type="ECO:0000256" key="8">
    <source>
        <dbReference type="ARBA" id="ARBA00022842"/>
    </source>
</evidence>
<dbReference type="Gene3D" id="1.10.150.240">
    <property type="entry name" value="Putative phosphatase, domain 2"/>
    <property type="match status" value="1"/>
</dbReference>
<sequence length="229" mass="23927">MAGIVIFDLDGTLVDTAPDLAAALNHCLGVDGHEADALAVVRPHAGHGARAMLTAAYERRGRVLTEPEMEAALERFLDHYAAHIADRSRPYPNVVSAMDGLAGAGYRLAVCTNKREGLATLLLETLGLADRFAAICGADTVAFRKPHPAHIEATIERAGAARERALMIGDSAADIESAFAAKVPSVLVDFGYAPDAAARGRASAKITDYAELTPAFVARLISGGAGDLP</sequence>
<comment type="similarity">
    <text evidence="4 10">Belongs to the HAD-like hydrolase superfamily. CbbY/CbbZ/Gph/YieH family.</text>
</comment>
<accession>A0A4Y8RC16</accession>
<evidence type="ECO:0000256" key="6">
    <source>
        <dbReference type="ARBA" id="ARBA00022723"/>
    </source>
</evidence>
<dbReference type="HAMAP" id="MF_00495">
    <property type="entry name" value="GPH_hydrolase_bact"/>
    <property type="match status" value="1"/>
</dbReference>
<dbReference type="PANTHER" id="PTHR43434">
    <property type="entry name" value="PHOSPHOGLYCOLATE PHOSPHATASE"/>
    <property type="match status" value="1"/>
</dbReference>
<dbReference type="GO" id="GO:0046295">
    <property type="term" value="P:glycolate biosynthetic process"/>
    <property type="evidence" value="ECO:0007669"/>
    <property type="project" value="UniProtKB-UniRule"/>
</dbReference>
<comment type="pathway">
    <text evidence="3 10">Organic acid metabolism; glycolate biosynthesis; glycolate from 2-phosphoglycolate: step 1/1.</text>
</comment>
<keyword evidence="9 10" id="KW-0119">Carbohydrate metabolism</keyword>
<evidence type="ECO:0000313" key="12">
    <source>
        <dbReference type="Proteomes" id="UP000298179"/>
    </source>
</evidence>
<dbReference type="UniPathway" id="UPA00865">
    <property type="reaction ID" value="UER00834"/>
</dbReference>
<evidence type="ECO:0000313" key="11">
    <source>
        <dbReference type="EMBL" id="TFF18706.1"/>
    </source>
</evidence>
<evidence type="ECO:0000256" key="4">
    <source>
        <dbReference type="ARBA" id="ARBA00006171"/>
    </source>
</evidence>
<keyword evidence="7 10" id="KW-0378">Hydrolase</keyword>
<dbReference type="EMBL" id="SOZD01000008">
    <property type="protein sequence ID" value="TFF18706.1"/>
    <property type="molecule type" value="Genomic_DNA"/>
</dbReference>
<dbReference type="Pfam" id="PF13419">
    <property type="entry name" value="HAD_2"/>
    <property type="match status" value="1"/>
</dbReference>
<comment type="caution">
    <text evidence="11">The sequence shown here is derived from an EMBL/GenBank/DDBJ whole genome shotgun (WGS) entry which is preliminary data.</text>
</comment>
<evidence type="ECO:0000256" key="10">
    <source>
        <dbReference type="HAMAP-Rule" id="MF_00495"/>
    </source>
</evidence>
<protein>
    <recommendedName>
        <fullName evidence="5 10">Phosphoglycolate phosphatase</fullName>
        <shortName evidence="10">PGP</shortName>
        <shortName evidence="10">PGPase</shortName>
        <ecNumber evidence="5 10">3.1.3.18</ecNumber>
    </recommendedName>
</protein>
<comment type="catalytic activity">
    <reaction evidence="1 10">
        <text>2-phosphoglycolate + H2O = glycolate + phosphate</text>
        <dbReference type="Rhea" id="RHEA:14369"/>
        <dbReference type="ChEBI" id="CHEBI:15377"/>
        <dbReference type="ChEBI" id="CHEBI:29805"/>
        <dbReference type="ChEBI" id="CHEBI:43474"/>
        <dbReference type="ChEBI" id="CHEBI:58033"/>
        <dbReference type="EC" id="3.1.3.18"/>
    </reaction>
</comment>
<reference evidence="11 12" key="1">
    <citation type="submission" date="2019-03" db="EMBL/GenBank/DDBJ databases">
        <title>Jiella endophytica sp. nov., a novel endophytic bacterium isolated from root of Ficus microcarpa Linn. f.</title>
        <authorList>
            <person name="Tuo L."/>
        </authorList>
    </citation>
    <scope>NUCLEOTIDE SEQUENCE [LARGE SCALE GENOMIC DNA]</scope>
    <source>
        <strain evidence="11 12">CBS5Q-3</strain>
    </source>
</reference>